<gene>
    <name evidence="5" type="primary">adk</name>
    <name evidence="8" type="ORF">ACFFPI_03975</name>
</gene>
<evidence type="ECO:0000256" key="7">
    <source>
        <dbReference type="RuleBase" id="RU003331"/>
    </source>
</evidence>
<feature type="binding site" evidence="5">
    <location>
        <position position="186"/>
    </location>
    <ligand>
        <name>ATP</name>
        <dbReference type="ChEBI" id="CHEBI:30616"/>
    </ligand>
</feature>
<keyword evidence="5" id="KW-0963">Cytoplasm</keyword>
<evidence type="ECO:0000256" key="1">
    <source>
        <dbReference type="ARBA" id="ARBA00022679"/>
    </source>
</evidence>
<name>A0ABV5ULB4_9MICC</name>
<evidence type="ECO:0000256" key="4">
    <source>
        <dbReference type="ARBA" id="ARBA00022777"/>
    </source>
</evidence>
<dbReference type="EC" id="2.7.4.3" evidence="5 7"/>
<feature type="binding site" evidence="5">
    <location>
        <position position="45"/>
    </location>
    <ligand>
        <name>AMP</name>
        <dbReference type="ChEBI" id="CHEBI:456215"/>
    </ligand>
</feature>
<comment type="function">
    <text evidence="5">Catalyzes the reversible transfer of the terminal phosphate group between ATP and AMP. Plays an important role in cellular energy homeostasis and in adenine nucleotide metabolism.</text>
</comment>
<sequence length="207" mass="22786">MPGQEEPLHERTVTLRLIIMGPPGSGKGTQAEYIARHFGVPAVSTGDIFRAHVLGRTELGAEASKYMHSGEFVPDHVTNAMVRQRLGDTDVQTGFLLDGYPRTTAQIEALDGFLSSTRHRLDAVVELTVDDDELVARMLRRAKEQGRSDDTAPVIRRRLELYRDQTRAVVERYLERGIVLAVDGSGHREEITAKAIGAIESALGKGL</sequence>
<proteinExistence type="inferred from homology"/>
<evidence type="ECO:0000256" key="5">
    <source>
        <dbReference type="HAMAP-Rule" id="MF_00235"/>
    </source>
</evidence>
<reference evidence="8 9" key="1">
    <citation type="submission" date="2024-09" db="EMBL/GenBank/DDBJ databases">
        <authorList>
            <person name="Sun Q."/>
            <person name="Mori K."/>
        </authorList>
    </citation>
    <scope>NUCLEOTIDE SEQUENCE [LARGE SCALE GENOMIC DNA]</scope>
    <source>
        <strain evidence="8 9">JCM 13519</strain>
    </source>
</reference>
<comment type="domain">
    <text evidence="5">Consists of three domains, a large central CORE domain and two small peripheral domains, NMPbind and LID, which undergo movements during catalysis. The LID domain closes over the site of phosphoryl transfer upon ATP binding. Assembling and dissambling the active center during each catalytic cycle provides an effective means to prevent ATP hydrolysis.</text>
</comment>
<feature type="binding site" evidence="5">
    <location>
        <begin position="99"/>
        <end position="102"/>
    </location>
    <ligand>
        <name>AMP</name>
        <dbReference type="ChEBI" id="CHEBI:456215"/>
    </ligand>
</feature>
<keyword evidence="9" id="KW-1185">Reference proteome</keyword>
<protein>
    <recommendedName>
        <fullName evidence="5 7">Adenylate kinase</fullName>
        <shortName evidence="5">AK</shortName>
        <ecNumber evidence="5 7">2.7.4.3</ecNumber>
    </recommendedName>
    <alternativeName>
        <fullName evidence="5">ATP-AMP transphosphorylase</fullName>
    </alternativeName>
    <alternativeName>
        <fullName evidence="5">ATP:AMP phosphotransferase</fullName>
    </alternativeName>
    <alternativeName>
        <fullName evidence="5">Adenylate monophosphate kinase</fullName>
    </alternativeName>
</protein>
<keyword evidence="1 5" id="KW-0808">Transferase</keyword>
<feature type="binding site" evidence="5">
    <location>
        <begin position="24"/>
        <end position="29"/>
    </location>
    <ligand>
        <name>ATP</name>
        <dbReference type="ChEBI" id="CHEBI:30616"/>
    </ligand>
</feature>
<feature type="binding site" evidence="5">
    <location>
        <position position="158"/>
    </location>
    <ligand>
        <name>AMP</name>
        <dbReference type="ChEBI" id="CHEBI:456215"/>
    </ligand>
</feature>
<comment type="catalytic activity">
    <reaction evidence="5 7">
        <text>AMP + ATP = 2 ADP</text>
        <dbReference type="Rhea" id="RHEA:12973"/>
        <dbReference type="ChEBI" id="CHEBI:30616"/>
        <dbReference type="ChEBI" id="CHEBI:456215"/>
        <dbReference type="ChEBI" id="CHEBI:456216"/>
        <dbReference type="EC" id="2.7.4.3"/>
    </reaction>
</comment>
<keyword evidence="3 5" id="KW-0547">Nucleotide-binding</keyword>
<keyword evidence="4 5" id="KW-0418">Kinase</keyword>
<dbReference type="RefSeq" id="WP_345034438.1">
    <property type="nucleotide sequence ID" value="NZ_BAABED010000001.1"/>
</dbReference>
<evidence type="ECO:0000313" key="9">
    <source>
        <dbReference type="Proteomes" id="UP001589536"/>
    </source>
</evidence>
<dbReference type="Gene3D" id="3.40.50.300">
    <property type="entry name" value="P-loop containing nucleotide triphosphate hydrolases"/>
    <property type="match status" value="1"/>
</dbReference>
<evidence type="ECO:0000256" key="3">
    <source>
        <dbReference type="ARBA" id="ARBA00022741"/>
    </source>
</evidence>
<feature type="binding site" evidence="5">
    <location>
        <begin position="71"/>
        <end position="73"/>
    </location>
    <ligand>
        <name>AMP</name>
        <dbReference type="ChEBI" id="CHEBI:456215"/>
    </ligand>
</feature>
<comment type="caution">
    <text evidence="8">The sequence shown here is derived from an EMBL/GenBank/DDBJ whole genome shotgun (WGS) entry which is preliminary data.</text>
</comment>
<comment type="subcellular location">
    <subcellularLocation>
        <location evidence="5 7">Cytoplasm</location>
    </subcellularLocation>
</comment>
<keyword evidence="2 5" id="KW-0545">Nucleotide biosynthesis</keyword>
<feature type="region of interest" description="NMP" evidence="5">
    <location>
        <begin position="44"/>
        <end position="73"/>
    </location>
</feature>
<keyword evidence="5 7" id="KW-0067">ATP-binding</keyword>
<feature type="binding site" evidence="5">
    <location>
        <position position="141"/>
    </location>
    <ligand>
        <name>ATP</name>
        <dbReference type="ChEBI" id="CHEBI:30616"/>
    </ligand>
</feature>
<dbReference type="NCBIfam" id="NF011100">
    <property type="entry name" value="PRK14527.1"/>
    <property type="match status" value="1"/>
</dbReference>
<dbReference type="InterPro" id="IPR027417">
    <property type="entry name" value="P-loop_NTPase"/>
</dbReference>
<feature type="binding site" evidence="5">
    <location>
        <position position="147"/>
    </location>
    <ligand>
        <name>AMP</name>
        <dbReference type="ChEBI" id="CHEBI:456215"/>
    </ligand>
</feature>
<dbReference type="NCBIfam" id="NF011105">
    <property type="entry name" value="PRK14532.1"/>
    <property type="match status" value="1"/>
</dbReference>
<dbReference type="NCBIfam" id="NF001381">
    <property type="entry name" value="PRK00279.1-3"/>
    <property type="match status" value="1"/>
</dbReference>
<dbReference type="InterPro" id="IPR000850">
    <property type="entry name" value="Adenylat/UMP-CMP_kin"/>
</dbReference>
<dbReference type="HAMAP" id="MF_00235">
    <property type="entry name" value="Adenylate_kinase_Adk"/>
    <property type="match status" value="1"/>
</dbReference>
<dbReference type="Proteomes" id="UP001589536">
    <property type="component" value="Unassembled WGS sequence"/>
</dbReference>
<dbReference type="InterPro" id="IPR033690">
    <property type="entry name" value="Adenylat_kinase_CS"/>
</dbReference>
<dbReference type="NCBIfam" id="NF011104">
    <property type="entry name" value="PRK14531.1"/>
    <property type="match status" value="1"/>
</dbReference>
<dbReference type="Pfam" id="PF00406">
    <property type="entry name" value="ADK"/>
    <property type="match status" value="1"/>
</dbReference>
<comment type="subunit">
    <text evidence="5 7">Monomer.</text>
</comment>
<comment type="similarity">
    <text evidence="5 6">Belongs to the adenylate kinase family.</text>
</comment>
<dbReference type="PRINTS" id="PR00094">
    <property type="entry name" value="ADENYLTKNASE"/>
</dbReference>
<evidence type="ECO:0000256" key="6">
    <source>
        <dbReference type="RuleBase" id="RU003330"/>
    </source>
</evidence>
<evidence type="ECO:0000256" key="2">
    <source>
        <dbReference type="ARBA" id="ARBA00022727"/>
    </source>
</evidence>
<organism evidence="8 9">
    <name type="scientific">Arthrobacter methylotrophus</name>
    <dbReference type="NCBI Taxonomy" id="121291"/>
    <lineage>
        <taxon>Bacteria</taxon>
        <taxon>Bacillati</taxon>
        <taxon>Actinomycetota</taxon>
        <taxon>Actinomycetes</taxon>
        <taxon>Micrococcales</taxon>
        <taxon>Micrococcaceae</taxon>
        <taxon>Arthrobacter</taxon>
    </lineage>
</organism>
<dbReference type="EMBL" id="JBHMBH010000009">
    <property type="protein sequence ID" value="MFB9713312.1"/>
    <property type="molecule type" value="Genomic_DNA"/>
</dbReference>
<dbReference type="GO" id="GO:0004017">
    <property type="term" value="F:AMP kinase activity"/>
    <property type="evidence" value="ECO:0007669"/>
    <property type="project" value="UniProtKB-EC"/>
</dbReference>
<dbReference type="SUPFAM" id="SSF52540">
    <property type="entry name" value="P-loop containing nucleoside triphosphate hydrolases"/>
    <property type="match status" value="1"/>
</dbReference>
<evidence type="ECO:0000313" key="8">
    <source>
        <dbReference type="EMBL" id="MFB9713312.1"/>
    </source>
</evidence>
<dbReference type="PANTHER" id="PTHR23359">
    <property type="entry name" value="NUCLEOTIDE KINASE"/>
    <property type="match status" value="1"/>
</dbReference>
<feature type="binding site" evidence="5">
    <location>
        <position position="50"/>
    </location>
    <ligand>
        <name>AMP</name>
        <dbReference type="ChEBI" id="CHEBI:456215"/>
    </ligand>
</feature>
<accession>A0ABV5ULB4</accession>
<comment type="caution">
    <text evidence="5">Lacks conserved residue(s) required for the propagation of feature annotation.</text>
</comment>
<dbReference type="CDD" id="cd01428">
    <property type="entry name" value="ADK"/>
    <property type="match status" value="1"/>
</dbReference>
<comment type="pathway">
    <text evidence="5">Purine metabolism; AMP biosynthesis via salvage pathway; AMP from ADP: step 1/1.</text>
</comment>
<dbReference type="PROSITE" id="PS00113">
    <property type="entry name" value="ADENYLATE_KINASE"/>
    <property type="match status" value="1"/>
</dbReference>
<feature type="binding site" evidence="5">
    <location>
        <position position="106"/>
    </location>
    <ligand>
        <name>AMP</name>
        <dbReference type="ChEBI" id="CHEBI:456215"/>
    </ligand>
</feature>